<evidence type="ECO:0000313" key="2">
    <source>
        <dbReference type="Proteomes" id="UP000035170"/>
    </source>
</evidence>
<proteinExistence type="predicted"/>
<protein>
    <submittedName>
        <fullName evidence="1">Uncharacterized protein</fullName>
    </submittedName>
</protein>
<name>A0A0H2M789_VARPD</name>
<reference evidence="1 2" key="1">
    <citation type="submission" date="2015-03" db="EMBL/GenBank/DDBJ databases">
        <title>Genome sequence of Variovorax paradoxus TBEA6.</title>
        <authorList>
            <person name="Poehlein A."/>
            <person name="Schuldes J."/>
            <person name="Wuebbeler J.H."/>
            <person name="Hiessl S."/>
            <person name="Steinbuechel A."/>
            <person name="Daniel R."/>
        </authorList>
    </citation>
    <scope>NUCLEOTIDE SEQUENCE [LARGE SCALE GENOMIC DNA]</scope>
    <source>
        <strain evidence="1 2">TBEA6</strain>
    </source>
</reference>
<sequence length="87" mass="9485">MRLAAFRRIYSPMTSTTQIDARIVGDVAFRAGDGPQLKIPKGNCQILMADDSVVLTWTEGGQSLTTAIPKLEFDRYIQDGAIVLGRG</sequence>
<dbReference type="Proteomes" id="UP000035170">
    <property type="component" value="Unassembled WGS sequence"/>
</dbReference>
<dbReference type="AlphaFoldDB" id="A0A0H2M789"/>
<evidence type="ECO:0000313" key="1">
    <source>
        <dbReference type="EMBL" id="KLN52910.1"/>
    </source>
</evidence>
<dbReference type="EMBL" id="JZWI01000042">
    <property type="protein sequence ID" value="KLN52910.1"/>
    <property type="molecule type" value="Genomic_DNA"/>
</dbReference>
<comment type="caution">
    <text evidence="1">The sequence shown here is derived from an EMBL/GenBank/DDBJ whole genome shotgun (WGS) entry which is preliminary data.</text>
</comment>
<organism evidence="1 2">
    <name type="scientific">Variovorax paradoxus</name>
    <dbReference type="NCBI Taxonomy" id="34073"/>
    <lineage>
        <taxon>Bacteria</taxon>
        <taxon>Pseudomonadati</taxon>
        <taxon>Pseudomonadota</taxon>
        <taxon>Betaproteobacteria</taxon>
        <taxon>Burkholderiales</taxon>
        <taxon>Comamonadaceae</taxon>
        <taxon>Variovorax</taxon>
    </lineage>
</organism>
<accession>A0A0H2M789</accession>
<dbReference type="PATRIC" id="fig|34073.19.peg.6143"/>
<gene>
    <name evidence="1" type="ORF">VPARA_59830</name>
</gene>
<keyword evidence="2" id="KW-1185">Reference proteome</keyword>